<sequence length="173" mass="19052">MGRVTGQTHETIPAATVVGWREWVRLDALGVPWIKAKIDTGARTSSLHAFDLQALEVDGSPRVRFSIHPWQATAQDEVAVELPVHDVRSVRSSSGHAETRYVVLVPLVLHGRQVEAEVTLTDRDEMGFRMLVGREALVPGFLVDPGLSYAGGRPERAVRRRNWGRTTAPGSRG</sequence>
<dbReference type="Proteomes" id="UP000253790">
    <property type="component" value="Chromosome"/>
</dbReference>
<proteinExistence type="predicted"/>
<keyword evidence="3" id="KW-1185">Reference proteome</keyword>
<dbReference type="KEGG" id="orn:DV701_11700"/>
<dbReference type="PANTHER" id="PTHR38037">
    <property type="entry name" value="ZN_PROTEASE DOMAIN-CONTAINING PROTEIN"/>
    <property type="match status" value="1"/>
</dbReference>
<dbReference type="SUPFAM" id="SSF50630">
    <property type="entry name" value="Acid proteases"/>
    <property type="match status" value="1"/>
</dbReference>
<organism evidence="2 3">
    <name type="scientific">Ornithinimicrobium avium</name>
    <dbReference type="NCBI Taxonomy" id="2283195"/>
    <lineage>
        <taxon>Bacteria</taxon>
        <taxon>Bacillati</taxon>
        <taxon>Actinomycetota</taxon>
        <taxon>Actinomycetes</taxon>
        <taxon>Micrococcales</taxon>
        <taxon>Ornithinimicrobiaceae</taxon>
        <taxon>Ornithinimicrobium</taxon>
    </lineage>
</organism>
<dbReference type="Gene3D" id="2.40.70.10">
    <property type="entry name" value="Acid Proteases"/>
    <property type="match status" value="1"/>
</dbReference>
<gene>
    <name evidence="2" type="ORF">DV701_11700</name>
</gene>
<dbReference type="InterPro" id="IPR021109">
    <property type="entry name" value="Peptidase_aspartic_dom_sf"/>
</dbReference>
<evidence type="ECO:0000313" key="2">
    <source>
        <dbReference type="EMBL" id="AXH96695.1"/>
    </source>
</evidence>
<name>A0A345NNT7_9MICO</name>
<dbReference type="PANTHER" id="PTHR38037:SF1">
    <property type="entry name" value="ATP-DEPENDENT ZINC PROTEASE DOMAIN-CONTAINING PROTEIN-RELATED"/>
    <property type="match status" value="1"/>
</dbReference>
<accession>A0A345NNT7</accession>
<dbReference type="Pfam" id="PF05618">
    <property type="entry name" value="Zn_protease"/>
    <property type="match status" value="1"/>
</dbReference>
<protein>
    <recommendedName>
        <fullName evidence="1">Retropepsin-like aspartic endopeptidase domain-containing protein</fullName>
    </recommendedName>
</protein>
<evidence type="ECO:0000313" key="3">
    <source>
        <dbReference type="Proteomes" id="UP000253790"/>
    </source>
</evidence>
<dbReference type="EMBL" id="CP031229">
    <property type="protein sequence ID" value="AXH96695.1"/>
    <property type="molecule type" value="Genomic_DNA"/>
</dbReference>
<dbReference type="OrthoDB" id="9782977at2"/>
<dbReference type="InterPro" id="IPR008503">
    <property type="entry name" value="Asp_endopeptidase"/>
</dbReference>
<reference evidence="2 3" key="1">
    <citation type="submission" date="2018-07" db="EMBL/GenBank/DDBJ databases">
        <title>Complete genome sequencing of Ornithinimicrobium sp. AMA3305.</title>
        <authorList>
            <person name="Bae J.-W."/>
        </authorList>
    </citation>
    <scope>NUCLEOTIDE SEQUENCE [LARGE SCALE GENOMIC DNA]</scope>
    <source>
        <strain evidence="2 3">AMA3305</strain>
    </source>
</reference>
<dbReference type="AlphaFoldDB" id="A0A345NNT7"/>
<feature type="domain" description="Retropepsin-like aspartic endopeptidase" evidence="1">
    <location>
        <begin position="17"/>
        <end position="150"/>
    </location>
</feature>
<evidence type="ECO:0000259" key="1">
    <source>
        <dbReference type="Pfam" id="PF05618"/>
    </source>
</evidence>